<evidence type="ECO:0000313" key="3">
    <source>
        <dbReference type="Proteomes" id="UP000593564"/>
    </source>
</evidence>
<dbReference type="InterPro" id="IPR012677">
    <property type="entry name" value="Nucleotide-bd_a/b_plait_sf"/>
</dbReference>
<dbReference type="CDD" id="cd12429">
    <property type="entry name" value="RRM_DNAJC17"/>
    <property type="match status" value="1"/>
</dbReference>
<accession>A0A7J7HDG2</accession>
<sequence length="299" mass="34616">MDDEVNHYIVLGLPSGEEGIKLSEKEIAKAYRKKALELHPDKRLDNHSAHFDIQQLNASYAILKDERSRKSFDDLLRIKHEKIHFQVQLDLKRQAQWDSKRQKLMSDLEARERAAFASDSATKAREEEEERIFKKFKDEVGSGLNKEKVLKVSWERIGEDYSAESLRELFEKFGEVEDVVIKSSKKRVNALIVVATKDDMVSAARNVYGNLSNPLCVLPLQPSIAIFPSSQRSVEPADPKLTSHFGAGFEDLVLKKVQKSPVLSRINSRRRFWRLKRFYRIKDNQLLSRVPFPDCVRNY</sequence>
<reference evidence="2 3" key="2">
    <citation type="submission" date="2020-07" db="EMBL/GenBank/DDBJ databases">
        <title>Genome assembly of wild tea tree DASZ reveals pedigree and selection history of tea varieties.</title>
        <authorList>
            <person name="Zhang W."/>
        </authorList>
    </citation>
    <scope>NUCLEOTIDE SEQUENCE [LARGE SCALE GENOMIC DNA]</scope>
    <source>
        <strain evidence="3">cv. G240</strain>
        <tissue evidence="2">Leaf</tissue>
    </source>
</reference>
<dbReference type="CDD" id="cd06257">
    <property type="entry name" value="DnaJ"/>
    <property type="match status" value="1"/>
</dbReference>
<dbReference type="InterPro" id="IPR000504">
    <property type="entry name" value="RRM_dom"/>
</dbReference>
<organism evidence="2 3">
    <name type="scientific">Camellia sinensis</name>
    <name type="common">Tea plant</name>
    <name type="synonym">Thea sinensis</name>
    <dbReference type="NCBI Taxonomy" id="4442"/>
    <lineage>
        <taxon>Eukaryota</taxon>
        <taxon>Viridiplantae</taxon>
        <taxon>Streptophyta</taxon>
        <taxon>Embryophyta</taxon>
        <taxon>Tracheophyta</taxon>
        <taxon>Spermatophyta</taxon>
        <taxon>Magnoliopsida</taxon>
        <taxon>eudicotyledons</taxon>
        <taxon>Gunneridae</taxon>
        <taxon>Pentapetalae</taxon>
        <taxon>asterids</taxon>
        <taxon>Ericales</taxon>
        <taxon>Theaceae</taxon>
        <taxon>Camellia</taxon>
    </lineage>
</organism>
<dbReference type="Pfam" id="PF00226">
    <property type="entry name" value="DnaJ"/>
    <property type="match status" value="1"/>
</dbReference>
<dbReference type="Gene3D" id="1.10.287.110">
    <property type="entry name" value="DnaJ domain"/>
    <property type="match status" value="1"/>
</dbReference>
<dbReference type="SUPFAM" id="SSF46565">
    <property type="entry name" value="Chaperone J-domain"/>
    <property type="match status" value="1"/>
</dbReference>
<dbReference type="InterPro" id="IPR034254">
    <property type="entry name" value="DNAJC17_RRM"/>
</dbReference>
<dbReference type="GO" id="GO:0003723">
    <property type="term" value="F:RNA binding"/>
    <property type="evidence" value="ECO:0007669"/>
    <property type="project" value="InterPro"/>
</dbReference>
<name>A0A7J7HDG2_CAMSI</name>
<gene>
    <name evidence="2" type="ORF">HYC85_011911</name>
</gene>
<comment type="caution">
    <text evidence="2">The sequence shown here is derived from an EMBL/GenBank/DDBJ whole genome shotgun (WGS) entry which is preliminary data.</text>
</comment>
<dbReference type="AlphaFoldDB" id="A0A7J7HDG2"/>
<protein>
    <recommendedName>
        <fullName evidence="1">J domain-containing protein</fullName>
    </recommendedName>
</protein>
<dbReference type="InterPro" id="IPR001623">
    <property type="entry name" value="DnaJ_domain"/>
</dbReference>
<dbReference type="SMART" id="SM00271">
    <property type="entry name" value="DnaJ"/>
    <property type="match status" value="1"/>
</dbReference>
<dbReference type="InterPro" id="IPR036869">
    <property type="entry name" value="J_dom_sf"/>
</dbReference>
<dbReference type="Proteomes" id="UP000593564">
    <property type="component" value="Unassembled WGS sequence"/>
</dbReference>
<dbReference type="PROSITE" id="PS50076">
    <property type="entry name" value="DNAJ_2"/>
    <property type="match status" value="1"/>
</dbReference>
<dbReference type="Pfam" id="PF00076">
    <property type="entry name" value="RRM_1"/>
    <property type="match status" value="1"/>
</dbReference>
<proteinExistence type="predicted"/>
<dbReference type="SUPFAM" id="SSF54928">
    <property type="entry name" value="RNA-binding domain, RBD"/>
    <property type="match status" value="1"/>
</dbReference>
<reference evidence="3" key="1">
    <citation type="journal article" date="2020" name="Nat. Commun.">
        <title>Genome assembly of wild tea tree DASZ reveals pedigree and selection history of tea varieties.</title>
        <authorList>
            <person name="Zhang W."/>
            <person name="Zhang Y."/>
            <person name="Qiu H."/>
            <person name="Guo Y."/>
            <person name="Wan H."/>
            <person name="Zhang X."/>
            <person name="Scossa F."/>
            <person name="Alseekh S."/>
            <person name="Zhang Q."/>
            <person name="Wang P."/>
            <person name="Xu L."/>
            <person name="Schmidt M.H."/>
            <person name="Jia X."/>
            <person name="Li D."/>
            <person name="Zhu A."/>
            <person name="Guo F."/>
            <person name="Chen W."/>
            <person name="Ni D."/>
            <person name="Usadel B."/>
            <person name="Fernie A.R."/>
            <person name="Wen W."/>
        </authorList>
    </citation>
    <scope>NUCLEOTIDE SEQUENCE [LARGE SCALE GENOMIC DNA]</scope>
    <source>
        <strain evidence="3">cv. G240</strain>
    </source>
</reference>
<keyword evidence="3" id="KW-1185">Reference proteome</keyword>
<dbReference type="Gene3D" id="3.30.70.330">
    <property type="match status" value="1"/>
</dbReference>
<dbReference type="PANTHER" id="PTHR45098">
    <property type="entry name" value="DNAJ DOMAIN CONTAINING PROTEIN, EXPRESSED"/>
    <property type="match status" value="1"/>
</dbReference>
<dbReference type="EMBL" id="JACBKZ010000005">
    <property type="protein sequence ID" value="KAF5949918.1"/>
    <property type="molecule type" value="Genomic_DNA"/>
</dbReference>
<evidence type="ECO:0000313" key="2">
    <source>
        <dbReference type="EMBL" id="KAF5949918.1"/>
    </source>
</evidence>
<feature type="domain" description="J" evidence="1">
    <location>
        <begin position="6"/>
        <end position="76"/>
    </location>
</feature>
<dbReference type="PANTHER" id="PTHR45098:SF1">
    <property type="entry name" value="DNAJ DOMAIN CONTAINING PROTEIN, EXPRESSED"/>
    <property type="match status" value="1"/>
</dbReference>
<dbReference type="InterPro" id="IPR035979">
    <property type="entry name" value="RBD_domain_sf"/>
</dbReference>
<evidence type="ECO:0000259" key="1">
    <source>
        <dbReference type="PROSITE" id="PS50076"/>
    </source>
</evidence>